<feature type="compositionally biased region" description="Pro residues" evidence="1">
    <location>
        <begin position="205"/>
        <end position="218"/>
    </location>
</feature>
<reference evidence="2" key="2">
    <citation type="submission" date="2015-03" db="UniProtKB">
        <authorList>
            <consortium name="EnsemblPlants"/>
        </authorList>
    </citation>
    <scope>IDENTIFICATION</scope>
</reference>
<evidence type="ECO:0000256" key="1">
    <source>
        <dbReference type="SAM" id="MobiDB-lite"/>
    </source>
</evidence>
<reference evidence="2" key="1">
    <citation type="journal article" date="2009" name="Rice">
        <title>De Novo Next Generation Sequencing of Plant Genomes.</title>
        <authorList>
            <person name="Rounsley S."/>
            <person name="Marri P.R."/>
            <person name="Yu Y."/>
            <person name="He R."/>
            <person name="Sisneros N."/>
            <person name="Goicoechea J.L."/>
            <person name="Lee S.J."/>
            <person name="Angelova A."/>
            <person name="Kudrna D."/>
            <person name="Luo M."/>
            <person name="Affourtit J."/>
            <person name="Desany B."/>
            <person name="Knight J."/>
            <person name="Niazi F."/>
            <person name="Egholm M."/>
            <person name="Wing R.A."/>
        </authorList>
    </citation>
    <scope>NUCLEOTIDE SEQUENCE [LARGE SCALE GENOMIC DNA]</scope>
    <source>
        <strain evidence="2">cv. IRGC 105608</strain>
    </source>
</reference>
<evidence type="ECO:0000313" key="3">
    <source>
        <dbReference type="Proteomes" id="UP000026960"/>
    </source>
</evidence>
<dbReference type="Proteomes" id="UP000026960">
    <property type="component" value="Chromosome 1"/>
</dbReference>
<organism evidence="2">
    <name type="scientific">Oryza barthii</name>
    <dbReference type="NCBI Taxonomy" id="65489"/>
    <lineage>
        <taxon>Eukaryota</taxon>
        <taxon>Viridiplantae</taxon>
        <taxon>Streptophyta</taxon>
        <taxon>Embryophyta</taxon>
        <taxon>Tracheophyta</taxon>
        <taxon>Spermatophyta</taxon>
        <taxon>Magnoliopsida</taxon>
        <taxon>Liliopsida</taxon>
        <taxon>Poales</taxon>
        <taxon>Poaceae</taxon>
        <taxon>BOP clade</taxon>
        <taxon>Oryzoideae</taxon>
        <taxon>Oryzeae</taxon>
        <taxon>Oryzinae</taxon>
        <taxon>Oryza</taxon>
    </lineage>
</organism>
<name>A0A0D3EV23_9ORYZ</name>
<dbReference type="PaxDb" id="65489-OBART01G33900.2"/>
<dbReference type="EnsemblPlants" id="OBART01G33900.2">
    <property type="protein sequence ID" value="OBART01G33900.2"/>
    <property type="gene ID" value="OBART01G33900"/>
</dbReference>
<feature type="compositionally biased region" description="Low complexity" evidence="1">
    <location>
        <begin position="183"/>
        <end position="192"/>
    </location>
</feature>
<evidence type="ECO:0000313" key="2">
    <source>
        <dbReference type="EnsemblPlants" id="OBART01G33900.2"/>
    </source>
</evidence>
<dbReference type="Gramene" id="OBART01G33900.2">
    <property type="protein sequence ID" value="OBART01G33900.2"/>
    <property type="gene ID" value="OBART01G33900"/>
</dbReference>
<dbReference type="AlphaFoldDB" id="A0A0D3EV23"/>
<feature type="region of interest" description="Disordered" evidence="1">
    <location>
        <begin position="125"/>
        <end position="218"/>
    </location>
</feature>
<feature type="compositionally biased region" description="Low complexity" evidence="1">
    <location>
        <begin position="128"/>
        <end position="140"/>
    </location>
</feature>
<accession>A0A0D3EV23</accession>
<keyword evidence="3" id="KW-1185">Reference proteome</keyword>
<sequence length="218" mass="23108">MSTPSPSVSASSHSYASLRPLLHQGCFKEWEVKNVTSNPIVLIGKPSIFNIEKICTSSFFVQLKWCLMTAHKNLTLALCQALLLLSNLHINITSVVARACAGLTVTASMPPASLTAATCSRRAGLTPSSSSATGHGSASTMPPSESPTRRGLRRRPHPIWPREGQICRTPLRPPAPASDARRLASSAPRSAATNGCDRRPAAPTCAPPCQPRSPPDPA</sequence>
<protein>
    <submittedName>
        <fullName evidence="2">Uncharacterized protein</fullName>
    </submittedName>
</protein>
<proteinExistence type="predicted"/>